<proteinExistence type="predicted"/>
<evidence type="ECO:0000256" key="1">
    <source>
        <dbReference type="ARBA" id="ARBA00023015"/>
    </source>
</evidence>
<evidence type="ECO:0000256" key="3">
    <source>
        <dbReference type="ARBA" id="ARBA00023163"/>
    </source>
</evidence>
<dbReference type="InterPro" id="IPR009057">
    <property type="entry name" value="Homeodomain-like_sf"/>
</dbReference>
<organism evidence="6 7">
    <name type="scientific">Thiomonas arsenitoxydans (strain DSM 22701 / CIP 110005 / 3As)</name>
    <dbReference type="NCBI Taxonomy" id="426114"/>
    <lineage>
        <taxon>Bacteria</taxon>
        <taxon>Pseudomonadati</taxon>
        <taxon>Pseudomonadota</taxon>
        <taxon>Betaproteobacteria</taxon>
        <taxon>Burkholderiales</taxon>
        <taxon>Thiomonas</taxon>
    </lineage>
</organism>
<keyword evidence="1" id="KW-0805">Transcription regulation</keyword>
<keyword evidence="2 4" id="KW-0238">DNA-binding</keyword>
<dbReference type="SUPFAM" id="SSF46689">
    <property type="entry name" value="Homeodomain-like"/>
    <property type="match status" value="1"/>
</dbReference>
<evidence type="ECO:0000313" key="6">
    <source>
        <dbReference type="EMBL" id="MBN8744689.1"/>
    </source>
</evidence>
<name>A0A8I1MX18_THIA3</name>
<comment type="caution">
    <text evidence="6">The sequence shown here is derived from an EMBL/GenBank/DDBJ whole genome shotgun (WGS) entry which is preliminary data.</text>
</comment>
<dbReference type="GO" id="GO:0003700">
    <property type="term" value="F:DNA-binding transcription factor activity"/>
    <property type="evidence" value="ECO:0007669"/>
    <property type="project" value="TreeGrafter"/>
</dbReference>
<dbReference type="Proteomes" id="UP000664800">
    <property type="component" value="Unassembled WGS sequence"/>
</dbReference>
<dbReference type="Pfam" id="PF00440">
    <property type="entry name" value="TetR_N"/>
    <property type="match status" value="1"/>
</dbReference>
<dbReference type="InterPro" id="IPR050109">
    <property type="entry name" value="HTH-type_TetR-like_transc_reg"/>
</dbReference>
<evidence type="ECO:0000256" key="2">
    <source>
        <dbReference type="ARBA" id="ARBA00023125"/>
    </source>
</evidence>
<evidence type="ECO:0000259" key="5">
    <source>
        <dbReference type="PROSITE" id="PS50977"/>
    </source>
</evidence>
<feature type="domain" description="HTH tetR-type" evidence="5">
    <location>
        <begin position="15"/>
        <end position="75"/>
    </location>
</feature>
<dbReference type="Gene3D" id="1.10.357.10">
    <property type="entry name" value="Tetracycline Repressor, domain 2"/>
    <property type="match status" value="1"/>
</dbReference>
<gene>
    <name evidence="6" type="ORF">J0I24_10330</name>
</gene>
<dbReference type="PROSITE" id="PS50977">
    <property type="entry name" value="HTH_TETR_2"/>
    <property type="match status" value="1"/>
</dbReference>
<accession>A0A8I1MX18</accession>
<dbReference type="PANTHER" id="PTHR30055:SF234">
    <property type="entry name" value="HTH-TYPE TRANSCRIPTIONAL REGULATOR BETI"/>
    <property type="match status" value="1"/>
</dbReference>
<dbReference type="PRINTS" id="PR00455">
    <property type="entry name" value="HTHTETR"/>
</dbReference>
<dbReference type="PANTHER" id="PTHR30055">
    <property type="entry name" value="HTH-TYPE TRANSCRIPTIONAL REGULATOR RUTR"/>
    <property type="match status" value="1"/>
</dbReference>
<keyword evidence="3" id="KW-0804">Transcription</keyword>
<evidence type="ECO:0000313" key="7">
    <source>
        <dbReference type="Proteomes" id="UP000664800"/>
    </source>
</evidence>
<dbReference type="GO" id="GO:0000976">
    <property type="term" value="F:transcription cis-regulatory region binding"/>
    <property type="evidence" value="ECO:0007669"/>
    <property type="project" value="TreeGrafter"/>
</dbReference>
<evidence type="ECO:0000256" key="4">
    <source>
        <dbReference type="PROSITE-ProRule" id="PRU00335"/>
    </source>
</evidence>
<reference evidence="6" key="1">
    <citation type="submission" date="2021-02" db="EMBL/GenBank/DDBJ databases">
        <title>Thiocyanate and organic carbon inputs drive convergent selection for specific autotrophic Afipia and Thiobacillus strains within complex microbiomes.</title>
        <authorList>
            <person name="Huddy R.J."/>
            <person name="Sachdeva R."/>
            <person name="Kadzinga F."/>
            <person name="Kantor R.S."/>
            <person name="Harrison S.T.L."/>
            <person name="Banfield J.F."/>
        </authorList>
    </citation>
    <scope>NUCLEOTIDE SEQUENCE</scope>
    <source>
        <strain evidence="6">SCN18_13_7_16_R3_B_64_19</strain>
    </source>
</reference>
<dbReference type="RefSeq" id="WP_156054210.1">
    <property type="nucleotide sequence ID" value="NZ_JAFKMR010000019.1"/>
</dbReference>
<feature type="DNA-binding region" description="H-T-H motif" evidence="4">
    <location>
        <begin position="38"/>
        <end position="57"/>
    </location>
</feature>
<dbReference type="EMBL" id="JAFKMR010000019">
    <property type="protein sequence ID" value="MBN8744689.1"/>
    <property type="molecule type" value="Genomic_DNA"/>
</dbReference>
<dbReference type="InterPro" id="IPR001647">
    <property type="entry name" value="HTH_TetR"/>
</dbReference>
<sequence length="194" mass="21011">MSLTPRKRPAQHRSKAMVDAIVEAAARILESAGLDALTTNAVAMRAGVSIGSLYQYYPGKESILAELLRREREQLLRAIAHLSSNPGASLADDLHALVRVAVEHQLQRARLARVLEYVETILPMNQETSDLARSIVARVAGLLKRYGRTDVEAGDVVAMAKGMIDAAGLAGETDQDALRERVARAVFGYLGLPI</sequence>
<dbReference type="AlphaFoldDB" id="A0A8I1MX18"/>
<protein>
    <submittedName>
        <fullName evidence="6">TetR/AcrR family transcriptional regulator</fullName>
    </submittedName>
</protein>